<proteinExistence type="predicted"/>
<sequence>MPRAAGSIPSHPACLRACKRAPAHIPARVSPRGMAADLALARIAKHFGQEEAVALVRQAAAAEEAGDCEAVVRLYRLAARLPACSATCLPVHAGGHFSFGTLWTRPSTRAGCPGL</sequence>
<gene>
    <name evidence="1" type="ORF">AMON00008_LOCUS31108</name>
</gene>
<dbReference type="AlphaFoldDB" id="A0A7S4R728"/>
<reference evidence="1" key="1">
    <citation type="submission" date="2021-01" db="EMBL/GenBank/DDBJ databases">
        <authorList>
            <person name="Corre E."/>
            <person name="Pelletier E."/>
            <person name="Niang G."/>
            <person name="Scheremetjew M."/>
            <person name="Finn R."/>
            <person name="Kale V."/>
            <person name="Holt S."/>
            <person name="Cochrane G."/>
            <person name="Meng A."/>
            <person name="Brown T."/>
            <person name="Cohen L."/>
        </authorList>
    </citation>
    <scope>NUCLEOTIDE SEQUENCE</scope>
    <source>
        <strain evidence="1">CCMP3105</strain>
    </source>
</reference>
<name>A0A7S4R728_9DINO</name>
<protein>
    <submittedName>
        <fullName evidence="1">Uncharacterized protein</fullName>
    </submittedName>
</protein>
<dbReference type="EMBL" id="HBNR01044697">
    <property type="protein sequence ID" value="CAE4605383.1"/>
    <property type="molecule type" value="Transcribed_RNA"/>
</dbReference>
<evidence type="ECO:0000313" key="1">
    <source>
        <dbReference type="EMBL" id="CAE4605383.1"/>
    </source>
</evidence>
<accession>A0A7S4R728</accession>
<organism evidence="1">
    <name type="scientific">Alexandrium monilatum</name>
    <dbReference type="NCBI Taxonomy" id="311494"/>
    <lineage>
        <taxon>Eukaryota</taxon>
        <taxon>Sar</taxon>
        <taxon>Alveolata</taxon>
        <taxon>Dinophyceae</taxon>
        <taxon>Gonyaulacales</taxon>
        <taxon>Pyrocystaceae</taxon>
        <taxon>Alexandrium</taxon>
    </lineage>
</organism>